<keyword evidence="8" id="KW-1185">Reference proteome</keyword>
<organism evidence="7 8">
    <name type="scientific">Halocalculus aciditolerans</name>
    <dbReference type="NCBI Taxonomy" id="1383812"/>
    <lineage>
        <taxon>Archaea</taxon>
        <taxon>Methanobacteriati</taxon>
        <taxon>Methanobacteriota</taxon>
        <taxon>Stenosarchaea group</taxon>
        <taxon>Halobacteria</taxon>
        <taxon>Halobacteriales</taxon>
        <taxon>Halobacteriaceae</taxon>
        <taxon>Halocalculus</taxon>
    </lineage>
</organism>
<evidence type="ECO:0000256" key="3">
    <source>
        <dbReference type="ARBA" id="ARBA00022576"/>
    </source>
</evidence>
<dbReference type="Gene3D" id="3.40.640.10">
    <property type="entry name" value="Type I PLP-dependent aspartate aminotransferase-like (Major domain)"/>
    <property type="match status" value="1"/>
</dbReference>
<protein>
    <submittedName>
        <fullName evidence="7">Aspartate aminotransferase family protein</fullName>
    </submittedName>
</protein>
<dbReference type="GO" id="GO:0009450">
    <property type="term" value="P:gamma-aminobutyric acid catabolic process"/>
    <property type="evidence" value="ECO:0007669"/>
    <property type="project" value="TreeGrafter"/>
</dbReference>
<dbReference type="InterPro" id="IPR005814">
    <property type="entry name" value="Aminotrans_3"/>
</dbReference>
<comment type="similarity">
    <text evidence="2 6">Belongs to the class-III pyridoxal-phosphate-dependent aminotransferase family.</text>
</comment>
<dbReference type="OrthoDB" id="7184at2157"/>
<evidence type="ECO:0000256" key="5">
    <source>
        <dbReference type="ARBA" id="ARBA00022898"/>
    </source>
</evidence>
<evidence type="ECO:0000256" key="2">
    <source>
        <dbReference type="ARBA" id="ARBA00008954"/>
    </source>
</evidence>
<name>A0A830F9R6_9EURY</name>
<dbReference type="GO" id="GO:0008483">
    <property type="term" value="F:transaminase activity"/>
    <property type="evidence" value="ECO:0007669"/>
    <property type="project" value="UniProtKB-KW"/>
</dbReference>
<gene>
    <name evidence="7" type="ORF">GCM10009039_09200</name>
</gene>
<evidence type="ECO:0000313" key="7">
    <source>
        <dbReference type="EMBL" id="GGL53146.1"/>
    </source>
</evidence>
<evidence type="ECO:0000256" key="1">
    <source>
        <dbReference type="ARBA" id="ARBA00001933"/>
    </source>
</evidence>
<dbReference type="InterPro" id="IPR049704">
    <property type="entry name" value="Aminotrans_3_PPA_site"/>
</dbReference>
<proteinExistence type="inferred from homology"/>
<accession>A0A830F9R6</accession>
<dbReference type="PIRSF" id="PIRSF000521">
    <property type="entry name" value="Transaminase_4ab_Lys_Orn"/>
    <property type="match status" value="1"/>
</dbReference>
<comment type="cofactor">
    <cofactor evidence="1">
        <name>pyridoxal 5'-phosphate</name>
        <dbReference type="ChEBI" id="CHEBI:597326"/>
    </cofactor>
</comment>
<keyword evidence="3 7" id="KW-0032">Aminotransferase</keyword>
<dbReference type="InterPro" id="IPR015424">
    <property type="entry name" value="PyrdxlP-dep_Trfase"/>
</dbReference>
<reference evidence="7" key="2">
    <citation type="submission" date="2020-09" db="EMBL/GenBank/DDBJ databases">
        <authorList>
            <person name="Sun Q."/>
            <person name="Ohkuma M."/>
        </authorList>
    </citation>
    <scope>NUCLEOTIDE SEQUENCE</scope>
    <source>
        <strain evidence="7">JCM 19596</strain>
    </source>
</reference>
<keyword evidence="5 6" id="KW-0663">Pyridoxal phosphate</keyword>
<reference evidence="7" key="1">
    <citation type="journal article" date="2014" name="Int. J. Syst. Evol. Microbiol.">
        <title>Complete genome sequence of Corynebacterium casei LMG S-19264T (=DSM 44701T), isolated from a smear-ripened cheese.</title>
        <authorList>
            <consortium name="US DOE Joint Genome Institute (JGI-PGF)"/>
            <person name="Walter F."/>
            <person name="Albersmeier A."/>
            <person name="Kalinowski J."/>
            <person name="Ruckert C."/>
        </authorList>
    </citation>
    <scope>NUCLEOTIDE SEQUENCE</scope>
    <source>
        <strain evidence="7">JCM 19596</strain>
    </source>
</reference>
<dbReference type="InterPro" id="IPR015421">
    <property type="entry name" value="PyrdxlP-dep_Trfase_major"/>
</dbReference>
<dbReference type="EMBL" id="BMPG01000001">
    <property type="protein sequence ID" value="GGL53146.1"/>
    <property type="molecule type" value="Genomic_DNA"/>
</dbReference>
<dbReference type="GO" id="GO:0030170">
    <property type="term" value="F:pyridoxal phosphate binding"/>
    <property type="evidence" value="ECO:0007669"/>
    <property type="project" value="InterPro"/>
</dbReference>
<dbReference type="InterPro" id="IPR015422">
    <property type="entry name" value="PyrdxlP-dep_Trfase_small"/>
</dbReference>
<keyword evidence="4 7" id="KW-0808">Transferase</keyword>
<dbReference type="AlphaFoldDB" id="A0A830F9R6"/>
<dbReference type="SUPFAM" id="SSF53383">
    <property type="entry name" value="PLP-dependent transferases"/>
    <property type="match status" value="1"/>
</dbReference>
<dbReference type="Pfam" id="PF00202">
    <property type="entry name" value="Aminotran_3"/>
    <property type="match status" value="1"/>
</dbReference>
<dbReference type="PANTHER" id="PTHR43206">
    <property type="entry name" value="AMINOTRANSFERASE"/>
    <property type="match status" value="1"/>
</dbReference>
<dbReference type="PANTHER" id="PTHR43206:SF2">
    <property type="entry name" value="4-AMINOBUTYRATE AMINOTRANSFERASE GABT"/>
    <property type="match status" value="1"/>
</dbReference>
<comment type="caution">
    <text evidence="7">The sequence shown here is derived from an EMBL/GenBank/DDBJ whole genome shotgun (WGS) entry which is preliminary data.</text>
</comment>
<dbReference type="RefSeq" id="WP_188976289.1">
    <property type="nucleotide sequence ID" value="NZ_BMPG01000001.1"/>
</dbReference>
<dbReference type="Gene3D" id="3.90.1150.10">
    <property type="entry name" value="Aspartate Aminotransferase, domain 1"/>
    <property type="match status" value="1"/>
</dbReference>
<sequence length="459" mass="50112">MDRETATPDVTEMPGPDARKWAEYHRRHAAPSTYVYDFVWDTTEDAIGPWVTDVDGNTLLDFTSHVASAPLGYNNPKILDKLDEFELRDPLKIAGQDFYVSNGGTPENPDLPGPSHLMDRLTDMTAHYDLDTVFLSNSGAEAVENAIKIAYNQGGHRGVTFEGGFHGRTLGALSLNRSKTVHRKKFPEVPGIISVPYCACEGDCTCGWQTDGPGGNRLADKLHPTRGNVDPDEVAFLILEPQQGEGGYRVPNEDFVADINHIQHTYDVAVIADEIQSGLGRTGKMWGIDHLDLDPDVITSAKGLRVGATVANEDFFPEEKGRLSSTWGAGDIIASAQGVATLEAITEYDLPANAARRGRQLTELVEDHDSDYIVDVRGRGLMFAVEFDTKDRREAVVDACLERGLLTLGCGYKTLRLLPPLDATEREIEIGANVLFDALDDPAVKQASPHPGEDVADVL</sequence>
<dbReference type="CDD" id="cd00610">
    <property type="entry name" value="OAT_like"/>
    <property type="match status" value="1"/>
</dbReference>
<evidence type="ECO:0000256" key="6">
    <source>
        <dbReference type="RuleBase" id="RU003560"/>
    </source>
</evidence>
<evidence type="ECO:0000256" key="4">
    <source>
        <dbReference type="ARBA" id="ARBA00022679"/>
    </source>
</evidence>
<dbReference type="Proteomes" id="UP000607197">
    <property type="component" value="Unassembled WGS sequence"/>
</dbReference>
<dbReference type="PROSITE" id="PS00600">
    <property type="entry name" value="AA_TRANSFER_CLASS_3"/>
    <property type="match status" value="1"/>
</dbReference>
<evidence type="ECO:0000313" key="8">
    <source>
        <dbReference type="Proteomes" id="UP000607197"/>
    </source>
</evidence>